<evidence type="ECO:0000256" key="2">
    <source>
        <dbReference type="ARBA" id="ARBA00009558"/>
    </source>
</evidence>
<dbReference type="AlphaFoldDB" id="A0A3M0ING3"/>
<evidence type="ECO:0000313" key="16">
    <source>
        <dbReference type="Proteomes" id="UP000269221"/>
    </source>
</evidence>
<keyword evidence="9 14" id="KW-0521">NADP</keyword>
<keyword evidence="10" id="KW-0843">Virulence</keyword>
<keyword evidence="6 14" id="KW-0808">Transferase</keyword>
<comment type="catalytic activity">
    <reaction evidence="13 14">
        <text>L-arginyl-[protein] + NAD(+) = N(omega)-(ADP-D-ribosyl)-L-arginyl-[protein] + nicotinamide + H(+)</text>
        <dbReference type="Rhea" id="RHEA:19149"/>
        <dbReference type="Rhea" id="RHEA-COMP:10532"/>
        <dbReference type="Rhea" id="RHEA-COMP:15087"/>
        <dbReference type="ChEBI" id="CHEBI:15378"/>
        <dbReference type="ChEBI" id="CHEBI:17154"/>
        <dbReference type="ChEBI" id="CHEBI:29965"/>
        <dbReference type="ChEBI" id="CHEBI:57540"/>
        <dbReference type="ChEBI" id="CHEBI:142554"/>
        <dbReference type="EC" id="2.4.2.31"/>
    </reaction>
</comment>
<name>A0A3M0ING3_HIRRU</name>
<dbReference type="GO" id="GO:0106274">
    <property type="term" value="F:NAD+-protein-arginine ADP-ribosyltransferase activity"/>
    <property type="evidence" value="ECO:0007669"/>
    <property type="project" value="UniProtKB-EC"/>
</dbReference>
<dbReference type="GO" id="GO:0046677">
    <property type="term" value="P:response to antibiotic"/>
    <property type="evidence" value="ECO:0007669"/>
    <property type="project" value="UniProtKB-ARBA"/>
</dbReference>
<organism evidence="15 16">
    <name type="scientific">Hirundo rustica rustica</name>
    <dbReference type="NCBI Taxonomy" id="333673"/>
    <lineage>
        <taxon>Eukaryota</taxon>
        <taxon>Metazoa</taxon>
        <taxon>Chordata</taxon>
        <taxon>Craniata</taxon>
        <taxon>Vertebrata</taxon>
        <taxon>Euteleostomi</taxon>
        <taxon>Archelosauria</taxon>
        <taxon>Archosauria</taxon>
        <taxon>Dinosauria</taxon>
        <taxon>Saurischia</taxon>
        <taxon>Theropoda</taxon>
        <taxon>Coelurosauria</taxon>
        <taxon>Aves</taxon>
        <taxon>Neognathae</taxon>
        <taxon>Neoaves</taxon>
        <taxon>Telluraves</taxon>
        <taxon>Australaves</taxon>
        <taxon>Passeriformes</taxon>
        <taxon>Sylvioidea</taxon>
        <taxon>Hirundinidae</taxon>
        <taxon>Hirundo</taxon>
    </lineage>
</organism>
<dbReference type="PROSITE" id="PS01291">
    <property type="entry name" value="ART"/>
    <property type="match status" value="1"/>
</dbReference>
<dbReference type="Gene3D" id="3.90.176.10">
    <property type="entry name" value="Toxin ADP-ribosyltransferase, Chain A, domain 1"/>
    <property type="match status" value="1"/>
</dbReference>
<dbReference type="SUPFAM" id="SSF56399">
    <property type="entry name" value="ADP-ribosylation"/>
    <property type="match status" value="1"/>
</dbReference>
<keyword evidence="11 14" id="KW-0520">NAD</keyword>
<keyword evidence="5 14" id="KW-0328">Glycosyltransferase</keyword>
<dbReference type="GO" id="GO:0003950">
    <property type="term" value="F:NAD+ poly-ADP-ribosyltransferase activity"/>
    <property type="evidence" value="ECO:0007669"/>
    <property type="project" value="TreeGrafter"/>
</dbReference>
<keyword evidence="7" id="KW-0548">Nucleotidyltransferase</keyword>
<keyword evidence="8 14" id="KW-0732">Signal</keyword>
<dbReference type="FunFam" id="3.90.176.10:FF:000001">
    <property type="entry name" value="NAD(P)(+)--arginine ADP-ribosyltransferase"/>
    <property type="match status" value="1"/>
</dbReference>
<feature type="signal peptide" evidence="14">
    <location>
        <begin position="1"/>
        <end position="19"/>
    </location>
</feature>
<feature type="chain" id="PRO_5017848162" description="NAD(P)(+)--arginine ADP-ribosyltransferase" evidence="14">
    <location>
        <begin position="20"/>
        <end position="263"/>
    </location>
</feature>
<evidence type="ECO:0000313" key="15">
    <source>
        <dbReference type="EMBL" id="RMB90901.1"/>
    </source>
</evidence>
<evidence type="ECO:0000256" key="1">
    <source>
        <dbReference type="ARBA" id="ARBA00004613"/>
    </source>
</evidence>
<evidence type="ECO:0000256" key="10">
    <source>
        <dbReference type="ARBA" id="ARBA00023026"/>
    </source>
</evidence>
<reference evidence="15 16" key="1">
    <citation type="submission" date="2018-07" db="EMBL/GenBank/DDBJ databases">
        <title>A high quality draft genome assembly of the barn swallow (H. rustica rustica).</title>
        <authorList>
            <person name="Formenti G."/>
            <person name="Chiara M."/>
            <person name="Poveda L."/>
            <person name="Francoijs K.-J."/>
            <person name="Bonisoli-Alquati A."/>
            <person name="Canova L."/>
            <person name="Gianfranceschi L."/>
            <person name="Horner D.S."/>
            <person name="Saino N."/>
        </authorList>
    </citation>
    <scope>NUCLEOTIDE SEQUENCE [LARGE SCALE GENOMIC DNA]</scope>
    <source>
        <strain evidence="15">Chelidonia</strain>
        <tissue evidence="15">Blood</tissue>
    </source>
</reference>
<dbReference type="GO" id="GO:0090729">
    <property type="term" value="F:toxin activity"/>
    <property type="evidence" value="ECO:0007669"/>
    <property type="project" value="UniProtKB-KW"/>
</dbReference>
<dbReference type="EC" id="2.4.2.31" evidence="14"/>
<evidence type="ECO:0000256" key="7">
    <source>
        <dbReference type="ARBA" id="ARBA00022695"/>
    </source>
</evidence>
<gene>
    <name evidence="15" type="ORF">DUI87_32734</name>
</gene>
<accession>A0A3M0ING3</accession>
<evidence type="ECO:0000256" key="11">
    <source>
        <dbReference type="ARBA" id="ARBA00023027"/>
    </source>
</evidence>
<dbReference type="PANTHER" id="PTHR10339:SF25">
    <property type="entry name" value="SECRETED EXOENZYME S"/>
    <property type="match status" value="1"/>
</dbReference>
<comment type="caution">
    <text evidence="15">The sequence shown here is derived from an EMBL/GenBank/DDBJ whole genome shotgun (WGS) entry which is preliminary data.</text>
</comment>
<keyword evidence="12" id="KW-1015">Disulfide bond</keyword>
<keyword evidence="3" id="KW-0964">Secreted</keyword>
<evidence type="ECO:0000256" key="8">
    <source>
        <dbReference type="ARBA" id="ARBA00022729"/>
    </source>
</evidence>
<dbReference type="GO" id="GO:0016779">
    <property type="term" value="F:nucleotidyltransferase activity"/>
    <property type="evidence" value="ECO:0007669"/>
    <property type="project" value="UniProtKB-KW"/>
</dbReference>
<dbReference type="InterPro" id="IPR000768">
    <property type="entry name" value="ART"/>
</dbReference>
<dbReference type="GO" id="GO:0005615">
    <property type="term" value="C:extracellular space"/>
    <property type="evidence" value="ECO:0007669"/>
    <property type="project" value="UniProtKB-ARBA"/>
</dbReference>
<evidence type="ECO:0000256" key="4">
    <source>
        <dbReference type="ARBA" id="ARBA00022656"/>
    </source>
</evidence>
<evidence type="ECO:0000256" key="13">
    <source>
        <dbReference type="ARBA" id="ARBA00047597"/>
    </source>
</evidence>
<dbReference type="PANTHER" id="PTHR10339">
    <property type="entry name" value="ADP-RIBOSYLTRANSFERASE"/>
    <property type="match status" value="1"/>
</dbReference>
<evidence type="ECO:0000256" key="9">
    <source>
        <dbReference type="ARBA" id="ARBA00022857"/>
    </source>
</evidence>
<dbReference type="GO" id="GO:0044194">
    <property type="term" value="C:cytolytic granule"/>
    <property type="evidence" value="ECO:0007669"/>
    <property type="project" value="UniProtKB-ARBA"/>
</dbReference>
<comment type="similarity">
    <text evidence="2 14">Belongs to the Arg-specific ADP-ribosyltransferase family.</text>
</comment>
<protein>
    <recommendedName>
        <fullName evidence="14">NAD(P)(+)--arginine ADP-ribosyltransferase</fullName>
        <ecNumber evidence="14">2.4.2.31</ecNumber>
    </recommendedName>
    <alternativeName>
        <fullName evidence="14">Mono(ADP-ribosyl)transferase</fullName>
    </alternativeName>
</protein>
<evidence type="ECO:0000256" key="12">
    <source>
        <dbReference type="ARBA" id="ARBA00023157"/>
    </source>
</evidence>
<sequence>MAPLARTLALLEITLATVAIDVKWMDTAPNSFDDQYLGCGPAMTAALPALNRSEFQKNPLFAEVWLKAVAEWKDRGSRVSPLSSPAQAIALRAYTMEEMRLYQQFNAAMREAGSSSWKYRNEFHFKSLHFLLTQALQKLRRPNQCYDVHRGVKNTQFKVNKNDKVRFGQFASSSMDIKVAWKFGHGTIFKVNTCHGVDIQGFTSFPEEEEVLIPPFETFKVTDVSKIGNTMVIDLQSTGNASNYNCEWLKGDIMGTTWRGWGH</sequence>
<evidence type="ECO:0000256" key="14">
    <source>
        <dbReference type="RuleBase" id="RU361228"/>
    </source>
</evidence>
<dbReference type="PROSITE" id="PS51996">
    <property type="entry name" value="TR_MART"/>
    <property type="match status" value="1"/>
</dbReference>
<dbReference type="Proteomes" id="UP000269221">
    <property type="component" value="Unassembled WGS sequence"/>
</dbReference>
<proteinExistence type="inferred from homology"/>
<evidence type="ECO:0000256" key="6">
    <source>
        <dbReference type="ARBA" id="ARBA00022679"/>
    </source>
</evidence>
<dbReference type="OrthoDB" id="423533at2759"/>
<keyword evidence="4" id="KW-0800">Toxin</keyword>
<evidence type="ECO:0000256" key="3">
    <source>
        <dbReference type="ARBA" id="ARBA00022525"/>
    </source>
</evidence>
<keyword evidence="16" id="KW-1185">Reference proteome</keyword>
<dbReference type="InterPro" id="IPR050999">
    <property type="entry name" value="ADP-ribosyltransferase_ARG"/>
</dbReference>
<comment type="subcellular location">
    <subcellularLocation>
        <location evidence="1">Secreted</location>
    </subcellularLocation>
</comment>
<dbReference type="EMBL" id="QRBI01000242">
    <property type="protein sequence ID" value="RMB90901.1"/>
    <property type="molecule type" value="Genomic_DNA"/>
</dbReference>
<dbReference type="Pfam" id="PF01129">
    <property type="entry name" value="ART"/>
    <property type="match status" value="1"/>
</dbReference>
<dbReference type="PRINTS" id="PR00970">
    <property type="entry name" value="RIBTRNSFRASE"/>
</dbReference>
<evidence type="ECO:0000256" key="5">
    <source>
        <dbReference type="ARBA" id="ARBA00022676"/>
    </source>
</evidence>